<proteinExistence type="predicted"/>
<feature type="region of interest" description="Disordered" evidence="2">
    <location>
        <begin position="728"/>
        <end position="771"/>
    </location>
</feature>
<feature type="compositionally biased region" description="Low complexity" evidence="2">
    <location>
        <begin position="572"/>
        <end position="581"/>
    </location>
</feature>
<dbReference type="STRING" id="466.Lmac_1474"/>
<reference evidence="3 4" key="1">
    <citation type="submission" date="2015-11" db="EMBL/GenBank/DDBJ databases">
        <title>Genomic analysis of 38 Legionella species identifies large and diverse effector repertoires.</title>
        <authorList>
            <person name="Burstein D."/>
            <person name="Amaro F."/>
            <person name="Zusman T."/>
            <person name="Lifshitz Z."/>
            <person name="Cohen O."/>
            <person name="Gilbert J.A."/>
            <person name="Pupko T."/>
            <person name="Shuman H.A."/>
            <person name="Segal G."/>
        </authorList>
    </citation>
    <scope>NUCLEOTIDE SEQUENCE [LARGE SCALE GENOMIC DNA]</scope>
    <source>
        <strain evidence="3 4">PX-1-G2-E2</strain>
    </source>
</reference>
<feature type="compositionally biased region" description="Basic and acidic residues" evidence="2">
    <location>
        <begin position="584"/>
        <end position="597"/>
    </location>
</feature>
<feature type="compositionally biased region" description="Polar residues" evidence="2">
    <location>
        <begin position="367"/>
        <end position="384"/>
    </location>
</feature>
<feature type="repeat" description="ANK" evidence="1">
    <location>
        <begin position="251"/>
        <end position="283"/>
    </location>
</feature>
<dbReference type="InterPro" id="IPR002110">
    <property type="entry name" value="Ankyrin_rpt"/>
</dbReference>
<dbReference type="Proteomes" id="UP000054908">
    <property type="component" value="Unassembled WGS sequence"/>
</dbReference>
<keyword evidence="4" id="KW-1185">Reference proteome</keyword>
<dbReference type="AlphaFoldDB" id="A0A0W0W1W7"/>
<organism evidence="3 4">
    <name type="scientific">Legionella maceachernii</name>
    <dbReference type="NCBI Taxonomy" id="466"/>
    <lineage>
        <taxon>Bacteria</taxon>
        <taxon>Pseudomonadati</taxon>
        <taxon>Pseudomonadota</taxon>
        <taxon>Gammaproteobacteria</taxon>
        <taxon>Legionellales</taxon>
        <taxon>Legionellaceae</taxon>
        <taxon>Legionella</taxon>
    </lineage>
</organism>
<evidence type="ECO:0000313" key="4">
    <source>
        <dbReference type="Proteomes" id="UP000054908"/>
    </source>
</evidence>
<feature type="region of interest" description="Disordered" evidence="2">
    <location>
        <begin position="561"/>
        <end position="691"/>
    </location>
</feature>
<dbReference type="SUPFAM" id="SSF48403">
    <property type="entry name" value="Ankyrin repeat"/>
    <property type="match status" value="1"/>
</dbReference>
<evidence type="ECO:0000313" key="3">
    <source>
        <dbReference type="EMBL" id="KTD26226.1"/>
    </source>
</evidence>
<feature type="compositionally biased region" description="Basic and acidic residues" evidence="2">
    <location>
        <begin position="436"/>
        <end position="447"/>
    </location>
</feature>
<dbReference type="SMART" id="SM00248">
    <property type="entry name" value="ANK"/>
    <property type="match status" value="2"/>
</dbReference>
<evidence type="ECO:0000256" key="1">
    <source>
        <dbReference type="PROSITE-ProRule" id="PRU00023"/>
    </source>
</evidence>
<feature type="region of interest" description="Disordered" evidence="2">
    <location>
        <begin position="312"/>
        <end position="447"/>
    </location>
</feature>
<feature type="compositionally biased region" description="Basic and acidic residues" evidence="2">
    <location>
        <begin position="312"/>
        <end position="324"/>
    </location>
</feature>
<name>A0A0W0W1W7_9GAMM</name>
<accession>A0A0W0W1W7</accession>
<gene>
    <name evidence="3" type="ORF">Lmac_1474</name>
</gene>
<feature type="compositionally biased region" description="Basic and acidic residues" evidence="2">
    <location>
        <begin position="608"/>
        <end position="619"/>
    </location>
</feature>
<feature type="compositionally biased region" description="Low complexity" evidence="2">
    <location>
        <begin position="741"/>
        <end position="757"/>
    </location>
</feature>
<feature type="compositionally biased region" description="Basic and acidic residues" evidence="2">
    <location>
        <begin position="332"/>
        <end position="351"/>
    </location>
</feature>
<dbReference type="Pfam" id="PF12796">
    <property type="entry name" value="Ank_2"/>
    <property type="match status" value="1"/>
</dbReference>
<dbReference type="EMBL" id="LNYL01000038">
    <property type="protein sequence ID" value="KTD26226.1"/>
    <property type="molecule type" value="Genomic_DNA"/>
</dbReference>
<evidence type="ECO:0000256" key="2">
    <source>
        <dbReference type="SAM" id="MobiDB-lite"/>
    </source>
</evidence>
<dbReference type="PROSITE" id="PS50088">
    <property type="entry name" value="ANK_REPEAT"/>
    <property type="match status" value="1"/>
</dbReference>
<sequence>MQSKNDGSVTPSKDYPLKPTAYSNYFAVHLDEDDYGKSPAKHNAICNQQLLVHLEELSAEGIELCEIVSNAELINAIKKNPQESPDERLTWHHCHSKTTFGNQQGLMHLVPRGQHEEKNFGEVFHVSKKGGYHEWAVPNGAPERKRKGYPPKVSENDIKTLPVDKLGPAILVAVGTNDHKKLNLVLARARELKLSEEALTALVTQNYSVGFRNRQENLLHLATAHGNLSLINPLLTYFTKLPNFSRLVDSKGNTAAHIAAGRNRKEALEKLAELDIDLSIRNKKRQTAYDLAQAKHSTACITILSIKLSASSHKDEKAVSHHDTGSSSSTDQENRADTENKRERGVIDGRDPYFVYGDRASPRPKLSGSTSIEGRANSVSTVTPHKSFRELINYKPTTKSAETQNSSKEVTPPAPRKTFRELINYKPVPKPSEAQQSEKEKTDTPRKTYRELINYKPTPKDPQNTPTETTARRKTFRELMNLPPITSQDAPKITAVQPRKTFRELMNLPNSITPQEPSKETAAQRRKTFRELMNLPNSITPQEPSKETAVQPRKTFKELINYKPSKPTETEQSSASQFSAKKAVRPEGKNKAVKQQEEAQNSLTGRPKSNEKKTFKDSYIKILSKTSPESSKGKSKPDQSNQHVHVEQQQQIIRVRHAQQQRPQPAQNRQQEQKETQQQTQRQDRQRVLQQIQQRAAQQRILQQAQQRANQQVQERLQQQPLYRAQQQAQQRLEQQKQQRVEQQAQPRNQNQTQQHAQKSEHQVAHIQHQVQQRAEQQRILQQAQQRAAQQIQHRLQQQPLYRAQQQAQQRLQQQGQQQRQQQQALQRNQNQLQQRLQQQAQQRVQQQAQQRSQQQVQQRLQQQAQQRAQQQAQQRAQQHAQQRAQ</sequence>
<dbReference type="Gene3D" id="1.25.40.20">
    <property type="entry name" value="Ankyrin repeat-containing domain"/>
    <property type="match status" value="1"/>
</dbReference>
<keyword evidence="1" id="KW-0040">ANK repeat</keyword>
<feature type="compositionally biased region" description="Low complexity" evidence="2">
    <location>
        <begin position="660"/>
        <end position="681"/>
    </location>
</feature>
<protein>
    <submittedName>
        <fullName evidence="3">Uncharacterized protein</fullName>
    </submittedName>
</protein>
<feature type="compositionally biased region" description="Polar residues" evidence="2">
    <location>
        <begin position="395"/>
        <end position="409"/>
    </location>
</feature>
<dbReference type="RefSeq" id="WP_162263021.1">
    <property type="nucleotide sequence ID" value="NZ_LNYL01000038.1"/>
</dbReference>
<comment type="caution">
    <text evidence="3">The sequence shown here is derived from an EMBL/GenBank/DDBJ whole genome shotgun (WGS) entry which is preliminary data.</text>
</comment>
<dbReference type="InterPro" id="IPR036770">
    <property type="entry name" value="Ankyrin_rpt-contain_sf"/>
</dbReference>
<feature type="non-terminal residue" evidence="3">
    <location>
        <position position="886"/>
    </location>
</feature>